<keyword evidence="1" id="KW-0732">Signal</keyword>
<dbReference type="GO" id="GO:0016874">
    <property type="term" value="F:ligase activity"/>
    <property type="evidence" value="ECO:0007669"/>
    <property type="project" value="UniProtKB-KW"/>
</dbReference>
<evidence type="ECO:0000313" key="3">
    <source>
        <dbReference type="Proteomes" id="UP001379949"/>
    </source>
</evidence>
<dbReference type="InterPro" id="IPR009097">
    <property type="entry name" value="Cyclic_Pdiesterase"/>
</dbReference>
<evidence type="ECO:0000313" key="2">
    <source>
        <dbReference type="EMBL" id="MEL0612643.1"/>
    </source>
</evidence>
<dbReference type="RefSeq" id="WP_341564019.1">
    <property type="nucleotide sequence ID" value="NZ_JBAKAQ010000003.1"/>
</dbReference>
<evidence type="ECO:0000256" key="1">
    <source>
        <dbReference type="SAM" id="SignalP"/>
    </source>
</evidence>
<dbReference type="Proteomes" id="UP001379949">
    <property type="component" value="Unassembled WGS sequence"/>
</dbReference>
<keyword evidence="3" id="KW-1185">Reference proteome</keyword>
<comment type="caution">
    <text evidence="2">The sequence shown here is derived from an EMBL/GenBank/DDBJ whole genome shotgun (WGS) entry which is preliminary data.</text>
</comment>
<dbReference type="EMBL" id="JBAKAR010000003">
    <property type="protein sequence ID" value="MEL0612643.1"/>
    <property type="molecule type" value="Genomic_DNA"/>
</dbReference>
<reference evidence="2 3" key="1">
    <citation type="submission" date="2024-02" db="EMBL/GenBank/DDBJ databases">
        <title>Bacteria isolated from the canopy kelp, Nereocystis luetkeana.</title>
        <authorList>
            <person name="Pfister C.A."/>
            <person name="Younker I.T."/>
            <person name="Light S.H."/>
        </authorList>
    </citation>
    <scope>NUCLEOTIDE SEQUENCE [LARGE SCALE GENOMIC DNA]</scope>
    <source>
        <strain evidence="2 3">TI.4.07</strain>
    </source>
</reference>
<proteinExistence type="predicted"/>
<keyword evidence="2" id="KW-0436">Ligase</keyword>
<accession>A0ABU9G4F6</accession>
<name>A0ABU9G4F6_9GAMM</name>
<dbReference type="Pfam" id="PF13563">
    <property type="entry name" value="2_5_RNA_ligase2"/>
    <property type="match status" value="1"/>
</dbReference>
<sequence>MIRTHCFTRLKLTLTFILSLIAFSANAATKSISLNVFAIPSQPIIDLVQTTSDSLKKEGITTFYEKGFPVHATLYLTDFPEGSEDAILEEVKKVVARFQPFPIQAKGLTVTQSHWAFLDLVPSTRLQRLADEITLAIEPLRDKQATLPTWVKHFPNKLAAFQRYGSPNVFQNFQPHLTLLANEKSPKLATFNSKMKANPPQATGQIVGIGVGISDQWGQQKEVVAHYLFK</sequence>
<dbReference type="Gene3D" id="3.90.1140.10">
    <property type="entry name" value="Cyclic phosphodiesterase"/>
    <property type="match status" value="1"/>
</dbReference>
<organism evidence="2 3">
    <name type="scientific">Marinomonas arenicola</name>
    <dbReference type="NCBI Taxonomy" id="569601"/>
    <lineage>
        <taxon>Bacteria</taxon>
        <taxon>Pseudomonadati</taxon>
        <taxon>Pseudomonadota</taxon>
        <taxon>Gammaproteobacteria</taxon>
        <taxon>Oceanospirillales</taxon>
        <taxon>Oceanospirillaceae</taxon>
        <taxon>Marinomonas</taxon>
    </lineage>
</organism>
<dbReference type="SUPFAM" id="SSF55144">
    <property type="entry name" value="LigT-like"/>
    <property type="match status" value="1"/>
</dbReference>
<protein>
    <submittedName>
        <fullName evidence="2">2'-5' RNA ligase family protein</fullName>
    </submittedName>
</protein>
<gene>
    <name evidence="2" type="ORF">V6242_05765</name>
</gene>
<feature type="signal peptide" evidence="1">
    <location>
        <begin position="1"/>
        <end position="27"/>
    </location>
</feature>
<feature type="chain" id="PRO_5047535832" evidence="1">
    <location>
        <begin position="28"/>
        <end position="230"/>
    </location>
</feature>